<evidence type="ECO:0000313" key="1">
    <source>
        <dbReference type="EMBL" id="CDZ31755.1"/>
    </source>
</evidence>
<dbReference type="Proteomes" id="UP000046176">
    <property type="component" value="Unassembled WGS sequence"/>
</dbReference>
<organism evidence="1 2">
    <name type="scientific">Neorhizobium galegae bv. officinalis</name>
    <dbReference type="NCBI Taxonomy" id="323656"/>
    <lineage>
        <taxon>Bacteria</taxon>
        <taxon>Pseudomonadati</taxon>
        <taxon>Pseudomonadota</taxon>
        <taxon>Alphaproteobacteria</taxon>
        <taxon>Hyphomicrobiales</taxon>
        <taxon>Rhizobiaceae</taxon>
        <taxon>Rhizobium/Agrobacterium group</taxon>
        <taxon>Neorhizobium</taxon>
    </lineage>
</organism>
<dbReference type="InterPro" id="IPR029044">
    <property type="entry name" value="Nucleotide-diphossugar_trans"/>
</dbReference>
<dbReference type="AlphaFoldDB" id="A0A0T7F9R9"/>
<name>A0A0T7F9R9_NEOGA</name>
<reference evidence="1 2" key="1">
    <citation type="submission" date="2014-08" db="EMBL/GenBank/DDBJ databases">
        <authorList>
            <person name="Chen Y.-H."/>
        </authorList>
    </citation>
    <scope>NUCLEOTIDE SEQUENCE [LARGE SCALE GENOMIC DNA]</scope>
</reference>
<protein>
    <submittedName>
        <fullName evidence="1">Uncharacterized protein</fullName>
    </submittedName>
</protein>
<accession>A0A0T7F9R9</accession>
<sequence length="246" mass="28213">MANFSMDLCIVAGRRPGLLEQTLESFSKRCFAHFSFSNILVNIDPIFGTEEDEAECLRVVGNYLPSASFFRPSEPGFGAAVQRLWTNTRSDYVFHLEDDWVALTDLGEEIFGPFSDPGVMQVSFHTADQNWNIAKDGHLHERNEYARFLGIKIPRFKTFPKFTTSPSILRGSFARQASSLMDPSRDPEKQFYSGVNAELERLAAPHKNYIFSPQQTPVIRDTGREWRDNRKIKKVIENTTSYWVEE</sequence>
<dbReference type="SUPFAM" id="SSF53448">
    <property type="entry name" value="Nucleotide-diphospho-sugar transferases"/>
    <property type="match status" value="1"/>
</dbReference>
<gene>
    <name evidence="1" type="ORF">NGAL_HAMBI1145_05190</name>
</gene>
<dbReference type="EMBL" id="CCRH01000001">
    <property type="protein sequence ID" value="CDZ31755.1"/>
    <property type="molecule type" value="Genomic_DNA"/>
</dbReference>
<proteinExistence type="predicted"/>
<evidence type="ECO:0000313" key="2">
    <source>
        <dbReference type="Proteomes" id="UP000046176"/>
    </source>
</evidence>